<feature type="chain" id="PRO_5047419643" evidence="2">
    <location>
        <begin position="19"/>
        <end position="547"/>
    </location>
</feature>
<evidence type="ECO:0000256" key="1">
    <source>
        <dbReference type="ARBA" id="ARBA00022729"/>
    </source>
</evidence>
<keyword evidence="1 2" id="KW-0732">Signal</keyword>
<organism evidence="5 6">
    <name type="scientific">Flavobacterium jumunjinense</name>
    <dbReference type="NCBI Taxonomy" id="998845"/>
    <lineage>
        <taxon>Bacteria</taxon>
        <taxon>Pseudomonadati</taxon>
        <taxon>Bacteroidota</taxon>
        <taxon>Flavobacteriia</taxon>
        <taxon>Flavobacteriales</taxon>
        <taxon>Flavobacteriaceae</taxon>
        <taxon>Flavobacterium</taxon>
    </lineage>
</organism>
<dbReference type="RefSeq" id="WP_236458320.1">
    <property type="nucleotide sequence ID" value="NZ_CBCSGE010000009.1"/>
</dbReference>
<evidence type="ECO:0000259" key="4">
    <source>
        <dbReference type="Pfam" id="PF18962"/>
    </source>
</evidence>
<sequence length="547" mass="57560">MKKIYFLLVSFVSIFTFGQGLETFTNSNATNSYANNSFVGDNGITWTYVASRDQNGDANSSGIDGNALMLRRVADGSKVTSSTISGGVGNFSVKLYKGFTGGGDRQVEVFINGISKGTSPVFDDNLEHIFTVNAINQPGDIIIEVVNTTTKQVIVDDISWTGYTGVATPSLAITSPANSTVFNPLTSNVSISMSVGNFAVANGTGDGHIVYTINSGSPVDKFDTADIAVPTTAGQSYTVDLELVDNMGAPLSTPVTATVSFSVADITTVSSIAALRAGIEGDYYELSSEAVVTFTRPGSTTRNQKYIQDATAAILIDDAAETITNSFAIGQAMTGLKGRLSSYSGVLQIIPLEDITPATATFTITPEVVTIANITGDVNAYESELVQINGVTFADGDGINTFAANTNYDIADGTTMAFRSIFAEANYVVNTDLVPTGTNNLTVLVAEFNGTPQVVARSLADVTLSTNSFNAIEGLTMYPNPVAGNVLHFSSAANATMTVQIFDIVGKQVINTKVTNNTINTTNLNAGMYIVKITEEGKTATRKLVVK</sequence>
<evidence type="ECO:0000259" key="3">
    <source>
        <dbReference type="Pfam" id="PF18942"/>
    </source>
</evidence>
<accession>A0ABV5GLD0</accession>
<protein>
    <submittedName>
        <fullName evidence="5">T9SS type A sorting domain-containing protein</fullName>
    </submittedName>
</protein>
<reference evidence="5 6" key="1">
    <citation type="submission" date="2024-09" db="EMBL/GenBank/DDBJ databases">
        <authorList>
            <person name="Sun Q."/>
            <person name="Mori K."/>
        </authorList>
    </citation>
    <scope>NUCLEOTIDE SEQUENCE [LARGE SCALE GENOMIC DNA]</scope>
    <source>
        <strain evidence="5 6">CECT 7955</strain>
    </source>
</reference>
<dbReference type="InterPro" id="IPR043744">
    <property type="entry name" value="DUF5689"/>
</dbReference>
<dbReference type="InterPro" id="IPR026444">
    <property type="entry name" value="Secre_tail"/>
</dbReference>
<dbReference type="Proteomes" id="UP001589607">
    <property type="component" value="Unassembled WGS sequence"/>
</dbReference>
<dbReference type="Pfam" id="PF18962">
    <property type="entry name" value="Por_Secre_tail"/>
    <property type="match status" value="1"/>
</dbReference>
<dbReference type="EMBL" id="JBHMEY010000014">
    <property type="protein sequence ID" value="MFB9096189.1"/>
    <property type="molecule type" value="Genomic_DNA"/>
</dbReference>
<dbReference type="Pfam" id="PF18942">
    <property type="entry name" value="DUF5689"/>
    <property type="match status" value="1"/>
</dbReference>
<gene>
    <name evidence="5" type="ORF">ACFFVF_06655</name>
</gene>
<evidence type="ECO:0000256" key="2">
    <source>
        <dbReference type="SAM" id="SignalP"/>
    </source>
</evidence>
<feature type="signal peptide" evidence="2">
    <location>
        <begin position="1"/>
        <end position="18"/>
    </location>
</feature>
<name>A0ABV5GLD0_9FLAO</name>
<keyword evidence="6" id="KW-1185">Reference proteome</keyword>
<evidence type="ECO:0000313" key="5">
    <source>
        <dbReference type="EMBL" id="MFB9096189.1"/>
    </source>
</evidence>
<feature type="domain" description="Secretion system C-terminal sorting" evidence="4">
    <location>
        <begin position="477"/>
        <end position="546"/>
    </location>
</feature>
<dbReference type="NCBIfam" id="TIGR04183">
    <property type="entry name" value="Por_Secre_tail"/>
    <property type="match status" value="1"/>
</dbReference>
<proteinExistence type="predicted"/>
<comment type="caution">
    <text evidence="5">The sequence shown here is derived from an EMBL/GenBank/DDBJ whole genome shotgun (WGS) entry which is preliminary data.</text>
</comment>
<evidence type="ECO:0000313" key="6">
    <source>
        <dbReference type="Proteomes" id="UP001589607"/>
    </source>
</evidence>
<feature type="domain" description="DUF5689" evidence="3">
    <location>
        <begin position="271"/>
        <end position="462"/>
    </location>
</feature>